<evidence type="ECO:0000256" key="5">
    <source>
        <dbReference type="PROSITE-ProRule" id="PRU00169"/>
    </source>
</evidence>
<dbReference type="KEGG" id="ffa:FFWV33_17530"/>
<protein>
    <submittedName>
        <fullName evidence="9">Transcriptional regulator</fullName>
    </submittedName>
</protein>
<dbReference type="SMART" id="SM00448">
    <property type="entry name" value="REC"/>
    <property type="match status" value="1"/>
</dbReference>
<gene>
    <name evidence="9" type="ORF">FFWV33_17530</name>
</gene>
<dbReference type="InterPro" id="IPR018490">
    <property type="entry name" value="cNMP-bd_dom_sf"/>
</dbReference>
<keyword evidence="3" id="KW-0238">DNA-binding</keyword>
<keyword evidence="4" id="KW-0804">Transcription</keyword>
<proteinExistence type="predicted"/>
<dbReference type="Pfam" id="PF13545">
    <property type="entry name" value="HTH_Crp_2"/>
    <property type="match status" value="1"/>
</dbReference>
<keyword evidence="1 5" id="KW-0597">Phosphoprotein</keyword>
<dbReference type="Proteomes" id="UP000244527">
    <property type="component" value="Chromosome"/>
</dbReference>
<dbReference type="CDD" id="cd17574">
    <property type="entry name" value="REC_OmpR"/>
    <property type="match status" value="1"/>
</dbReference>
<evidence type="ECO:0000313" key="10">
    <source>
        <dbReference type="Proteomes" id="UP000244527"/>
    </source>
</evidence>
<dbReference type="Pfam" id="PF00072">
    <property type="entry name" value="Response_reg"/>
    <property type="match status" value="1"/>
</dbReference>
<dbReference type="SUPFAM" id="SSF46785">
    <property type="entry name" value="Winged helix' DNA-binding domain"/>
    <property type="match status" value="1"/>
</dbReference>
<dbReference type="InterPro" id="IPR012318">
    <property type="entry name" value="HTH_CRP"/>
</dbReference>
<dbReference type="InterPro" id="IPR014710">
    <property type="entry name" value="RmlC-like_jellyroll"/>
</dbReference>
<dbReference type="PROSITE" id="PS50110">
    <property type="entry name" value="RESPONSE_REGULATORY"/>
    <property type="match status" value="1"/>
</dbReference>
<dbReference type="SMART" id="SM00419">
    <property type="entry name" value="HTH_CRP"/>
    <property type="match status" value="1"/>
</dbReference>
<keyword evidence="2" id="KW-0805">Transcription regulation</keyword>
<dbReference type="SUPFAM" id="SSF52172">
    <property type="entry name" value="CheY-like"/>
    <property type="match status" value="1"/>
</dbReference>
<evidence type="ECO:0000256" key="4">
    <source>
        <dbReference type="ARBA" id="ARBA00023163"/>
    </source>
</evidence>
<dbReference type="RefSeq" id="WP_108742102.1">
    <property type="nucleotide sequence ID" value="NZ_CP020918.1"/>
</dbReference>
<organism evidence="9 10">
    <name type="scientific">Flavobacterium faecale</name>
    <dbReference type="NCBI Taxonomy" id="1355330"/>
    <lineage>
        <taxon>Bacteria</taxon>
        <taxon>Pseudomonadati</taxon>
        <taxon>Bacteroidota</taxon>
        <taxon>Flavobacteriia</taxon>
        <taxon>Flavobacteriales</taxon>
        <taxon>Flavobacteriaceae</taxon>
        <taxon>Flavobacterium</taxon>
    </lineage>
</organism>
<evidence type="ECO:0000256" key="2">
    <source>
        <dbReference type="ARBA" id="ARBA00023015"/>
    </source>
</evidence>
<dbReference type="EMBL" id="CP020918">
    <property type="protein sequence ID" value="AWG23200.1"/>
    <property type="molecule type" value="Genomic_DNA"/>
</dbReference>
<dbReference type="InterPro" id="IPR011006">
    <property type="entry name" value="CheY-like_superfamily"/>
</dbReference>
<reference evidence="9 10" key="1">
    <citation type="submission" date="2017-04" db="EMBL/GenBank/DDBJ databases">
        <title>Compelte genome sequence of WV33.</title>
        <authorList>
            <person name="Lee P.C."/>
        </authorList>
    </citation>
    <scope>NUCLEOTIDE SEQUENCE [LARGE SCALE GENOMIC DNA]</scope>
    <source>
        <strain evidence="9 10">WV33</strain>
    </source>
</reference>
<feature type="domain" description="HTH crp-type" evidence="8">
    <location>
        <begin position="275"/>
        <end position="347"/>
    </location>
</feature>
<dbReference type="SUPFAM" id="SSF51206">
    <property type="entry name" value="cAMP-binding domain-like"/>
    <property type="match status" value="1"/>
</dbReference>
<dbReference type="PANTHER" id="PTHR44591:SF3">
    <property type="entry name" value="RESPONSE REGULATORY DOMAIN-CONTAINING PROTEIN"/>
    <property type="match status" value="1"/>
</dbReference>
<dbReference type="Pfam" id="PF00027">
    <property type="entry name" value="cNMP_binding"/>
    <property type="match status" value="1"/>
</dbReference>
<feature type="domain" description="Response regulatory" evidence="7">
    <location>
        <begin position="3"/>
        <end position="119"/>
    </location>
</feature>
<dbReference type="InterPro" id="IPR050595">
    <property type="entry name" value="Bact_response_regulator"/>
</dbReference>
<evidence type="ECO:0000256" key="3">
    <source>
        <dbReference type="ARBA" id="ARBA00023125"/>
    </source>
</evidence>
<dbReference type="Gene3D" id="1.10.10.10">
    <property type="entry name" value="Winged helix-like DNA-binding domain superfamily/Winged helix DNA-binding domain"/>
    <property type="match status" value="1"/>
</dbReference>
<evidence type="ECO:0000259" key="7">
    <source>
        <dbReference type="PROSITE" id="PS50110"/>
    </source>
</evidence>
<dbReference type="InterPro" id="IPR000595">
    <property type="entry name" value="cNMP-bd_dom"/>
</dbReference>
<evidence type="ECO:0000313" key="9">
    <source>
        <dbReference type="EMBL" id="AWG23200.1"/>
    </source>
</evidence>
<dbReference type="InterPro" id="IPR036390">
    <property type="entry name" value="WH_DNA-bd_sf"/>
</dbReference>
<dbReference type="SMART" id="SM00100">
    <property type="entry name" value="cNMP"/>
    <property type="match status" value="1"/>
</dbReference>
<dbReference type="CDD" id="cd00038">
    <property type="entry name" value="CAP_ED"/>
    <property type="match status" value="1"/>
</dbReference>
<sequence length="356" mass="39853">MSKILIIEDNQDVRENTAEILELENYVVITAENGKIGIQKALEHIPDIIICDIMMPEIDGYGVYDALSKNTITAPIPFIFLTAKSGQADIRKGMNLGVDDYLIKPFEEDDLLGAIACRIKKKKFLDKEYSKSIHGVSEFLNEASAYLNLEELSKNRILKKYKNKENVFTEGSAAHHLYFLDSGNVKTYRTTENGKEFVTGMYGPGDFIGQLSLLNSTGSYIETASALEDASICTIPKADFVQLLYSNKEVSNKFINMISNNAIGLQDQLVNMAFSTVRQRTAKALLDLDDKGMMKDENHKGMSICREDFAGLIGTATETAIRMLTEFKNEGLIAVEPNKRLVLKDKNRLKQIAENY</sequence>
<dbReference type="GO" id="GO:0006355">
    <property type="term" value="P:regulation of DNA-templated transcription"/>
    <property type="evidence" value="ECO:0007669"/>
    <property type="project" value="InterPro"/>
</dbReference>
<dbReference type="InterPro" id="IPR036388">
    <property type="entry name" value="WH-like_DNA-bd_sf"/>
</dbReference>
<evidence type="ECO:0000259" key="8">
    <source>
        <dbReference type="PROSITE" id="PS51063"/>
    </source>
</evidence>
<name>A0A2S1LHD6_9FLAO</name>
<dbReference type="GO" id="GO:0000160">
    <property type="term" value="P:phosphorelay signal transduction system"/>
    <property type="evidence" value="ECO:0007669"/>
    <property type="project" value="InterPro"/>
</dbReference>
<accession>A0A2S1LHD6</accession>
<dbReference type="PANTHER" id="PTHR44591">
    <property type="entry name" value="STRESS RESPONSE REGULATOR PROTEIN 1"/>
    <property type="match status" value="1"/>
</dbReference>
<keyword evidence="10" id="KW-1185">Reference proteome</keyword>
<dbReference type="AlphaFoldDB" id="A0A2S1LHD6"/>
<dbReference type="PROSITE" id="PS51063">
    <property type="entry name" value="HTH_CRP_2"/>
    <property type="match status" value="1"/>
</dbReference>
<feature type="domain" description="Cyclic nucleotide-binding" evidence="6">
    <location>
        <begin position="159"/>
        <end position="261"/>
    </location>
</feature>
<dbReference type="GO" id="GO:0003677">
    <property type="term" value="F:DNA binding"/>
    <property type="evidence" value="ECO:0007669"/>
    <property type="project" value="UniProtKB-KW"/>
</dbReference>
<dbReference type="Gene3D" id="2.60.120.10">
    <property type="entry name" value="Jelly Rolls"/>
    <property type="match status" value="1"/>
</dbReference>
<dbReference type="InterPro" id="IPR001789">
    <property type="entry name" value="Sig_transdc_resp-reg_receiver"/>
</dbReference>
<feature type="modified residue" description="4-aspartylphosphate" evidence="5">
    <location>
        <position position="52"/>
    </location>
</feature>
<evidence type="ECO:0000256" key="1">
    <source>
        <dbReference type="ARBA" id="ARBA00022553"/>
    </source>
</evidence>
<dbReference type="OrthoDB" id="9127033at2"/>
<dbReference type="Gene3D" id="3.40.50.2300">
    <property type="match status" value="1"/>
</dbReference>
<evidence type="ECO:0000259" key="6">
    <source>
        <dbReference type="PROSITE" id="PS50042"/>
    </source>
</evidence>
<dbReference type="PROSITE" id="PS50042">
    <property type="entry name" value="CNMP_BINDING_3"/>
    <property type="match status" value="1"/>
</dbReference>